<dbReference type="InterPro" id="IPR016972">
    <property type="entry name" value="UCP031279"/>
</dbReference>
<dbReference type="AlphaFoldDB" id="A0A445H3Q1"/>
<evidence type="ECO:0000313" key="2">
    <source>
        <dbReference type="Proteomes" id="UP000289340"/>
    </source>
</evidence>
<accession>A0A445H3Q1</accession>
<comment type="caution">
    <text evidence="1">The sequence shown here is derived from an EMBL/GenBank/DDBJ whole genome shotgun (WGS) entry which is preliminary data.</text>
</comment>
<gene>
    <name evidence="1" type="ORF">D0Y65_038129</name>
</gene>
<dbReference type="PANTHER" id="PTHR33526">
    <property type="entry name" value="OS07G0123800 PROTEIN"/>
    <property type="match status" value="1"/>
</dbReference>
<dbReference type="Proteomes" id="UP000289340">
    <property type="component" value="Chromosome 14"/>
</dbReference>
<dbReference type="EMBL" id="QZWG01000014">
    <property type="protein sequence ID" value="RZB68199.1"/>
    <property type="molecule type" value="Genomic_DNA"/>
</dbReference>
<proteinExistence type="predicted"/>
<dbReference type="Gramene" id="XM_028343009.1">
    <property type="protein sequence ID" value="XP_028198810.1"/>
    <property type="gene ID" value="LOC114383349"/>
</dbReference>
<keyword evidence="2" id="KW-1185">Reference proteome</keyword>
<organism evidence="1 2">
    <name type="scientific">Glycine soja</name>
    <name type="common">Wild soybean</name>
    <dbReference type="NCBI Taxonomy" id="3848"/>
    <lineage>
        <taxon>Eukaryota</taxon>
        <taxon>Viridiplantae</taxon>
        <taxon>Streptophyta</taxon>
        <taxon>Embryophyta</taxon>
        <taxon>Tracheophyta</taxon>
        <taxon>Spermatophyta</taxon>
        <taxon>Magnoliopsida</taxon>
        <taxon>eudicotyledons</taxon>
        <taxon>Gunneridae</taxon>
        <taxon>Pentapetalae</taxon>
        <taxon>rosids</taxon>
        <taxon>fabids</taxon>
        <taxon>Fabales</taxon>
        <taxon>Fabaceae</taxon>
        <taxon>Papilionoideae</taxon>
        <taxon>50 kb inversion clade</taxon>
        <taxon>NPAAA clade</taxon>
        <taxon>indigoferoid/millettioid clade</taxon>
        <taxon>Phaseoleae</taxon>
        <taxon>Glycine</taxon>
        <taxon>Glycine subgen. Soja</taxon>
    </lineage>
</organism>
<name>A0A445H3Q1_GLYSO</name>
<evidence type="ECO:0000313" key="1">
    <source>
        <dbReference type="EMBL" id="RZB68199.1"/>
    </source>
</evidence>
<reference evidence="1 2" key="1">
    <citation type="submission" date="2018-09" db="EMBL/GenBank/DDBJ databases">
        <title>A high-quality reference genome of wild soybean provides a powerful tool to mine soybean genomes.</title>
        <authorList>
            <person name="Xie M."/>
            <person name="Chung C.Y.L."/>
            <person name="Li M.-W."/>
            <person name="Wong F.-L."/>
            <person name="Chan T.-F."/>
            <person name="Lam H.-M."/>
        </authorList>
    </citation>
    <scope>NUCLEOTIDE SEQUENCE [LARGE SCALE GENOMIC DNA]</scope>
    <source>
        <strain evidence="2">cv. W05</strain>
        <tissue evidence="1">Hypocotyl of etiolated seedlings</tissue>
    </source>
</reference>
<dbReference type="PIRSF" id="PIRSF031279">
    <property type="entry name" value="UCP031279"/>
    <property type="match status" value="1"/>
</dbReference>
<dbReference type="PANTHER" id="PTHR33526:SF36">
    <property type="entry name" value="DUF4005 DOMAIN-CONTAINING PROTEIN"/>
    <property type="match status" value="1"/>
</dbReference>
<protein>
    <submittedName>
        <fullName evidence="1">Uncharacterized protein</fullName>
    </submittedName>
</protein>
<sequence>MRCKKQSQNKLVRIMASPIRALGKARDMYVRSITNCGQHVSYYGGGDPTEGAGRFSRSHSVATSTTTRYEVVSEDYAELLRAASARTLANRIDMDLVLKQQQHANSLKGNNLPKSSSVGMARIDEDKPYDSEGGVAFVTDPYPRSRSYAVAKRGPAFEIHSSRLVSVEARK</sequence>